<dbReference type="AlphaFoldDB" id="A0A5J4RXH6"/>
<keyword evidence="1" id="KW-0812">Transmembrane</keyword>
<sequence>VGSLFIRDNANHSIFYIEKNSFKNGFGAATGGIFLDSNYSQQSVYNFKNNQFHLNKNENAEGHSQDVVLWFSHPPKGWTESNMGNKVKTLFKGSKTDVVKDSFAVVVNFSSTHIVDKHVSIARFSGSGVSQGGAYIIGMIIGGLIVAAVFVIVILFLQCKKRKFGKSDSTFQENAPLFAKQYESI</sequence>
<protein>
    <submittedName>
        <fullName evidence="2">Uncharacterized protein</fullName>
    </submittedName>
</protein>
<proteinExistence type="predicted"/>
<comment type="caution">
    <text evidence="2">The sequence shown here is derived from an EMBL/GenBank/DDBJ whole genome shotgun (WGS) entry which is preliminary data.</text>
</comment>
<feature type="non-terminal residue" evidence="2">
    <location>
        <position position="1"/>
    </location>
</feature>
<dbReference type="EMBL" id="SNRW01041297">
    <property type="protein sequence ID" value="KAA6338182.1"/>
    <property type="molecule type" value="Genomic_DNA"/>
</dbReference>
<evidence type="ECO:0000313" key="2">
    <source>
        <dbReference type="EMBL" id="KAA6338182.1"/>
    </source>
</evidence>
<keyword evidence="1" id="KW-1133">Transmembrane helix</keyword>
<keyword evidence="1" id="KW-0472">Membrane</keyword>
<accession>A0A5J4RXH6</accession>
<evidence type="ECO:0000313" key="3">
    <source>
        <dbReference type="Proteomes" id="UP000324800"/>
    </source>
</evidence>
<feature type="transmembrane region" description="Helical" evidence="1">
    <location>
        <begin position="133"/>
        <end position="157"/>
    </location>
</feature>
<organism evidence="2 3">
    <name type="scientific">Streblomastix strix</name>
    <dbReference type="NCBI Taxonomy" id="222440"/>
    <lineage>
        <taxon>Eukaryota</taxon>
        <taxon>Metamonada</taxon>
        <taxon>Preaxostyla</taxon>
        <taxon>Oxymonadida</taxon>
        <taxon>Streblomastigidae</taxon>
        <taxon>Streblomastix</taxon>
    </lineage>
</organism>
<gene>
    <name evidence="2" type="ORF">EZS28_052721</name>
</gene>
<dbReference type="Proteomes" id="UP000324800">
    <property type="component" value="Unassembled WGS sequence"/>
</dbReference>
<reference evidence="2 3" key="1">
    <citation type="submission" date="2019-03" db="EMBL/GenBank/DDBJ databases">
        <title>Single cell metagenomics reveals metabolic interactions within the superorganism composed of flagellate Streblomastix strix and complex community of Bacteroidetes bacteria on its surface.</title>
        <authorList>
            <person name="Treitli S.C."/>
            <person name="Kolisko M."/>
            <person name="Husnik F."/>
            <person name="Keeling P."/>
            <person name="Hampl V."/>
        </authorList>
    </citation>
    <scope>NUCLEOTIDE SEQUENCE [LARGE SCALE GENOMIC DNA]</scope>
    <source>
        <strain evidence="2">ST1C</strain>
    </source>
</reference>
<name>A0A5J4RXH6_9EUKA</name>
<evidence type="ECO:0000256" key="1">
    <source>
        <dbReference type="SAM" id="Phobius"/>
    </source>
</evidence>